<dbReference type="Proteomes" id="UP000622610">
    <property type="component" value="Unassembled WGS sequence"/>
</dbReference>
<evidence type="ECO:0000259" key="1">
    <source>
        <dbReference type="PROSITE" id="PS51707"/>
    </source>
</evidence>
<dbReference type="InterPro" id="IPR023577">
    <property type="entry name" value="CYTH_domain"/>
</dbReference>
<dbReference type="RefSeq" id="WP_188367399.1">
    <property type="nucleotide sequence ID" value="NZ_BMDT01000004.1"/>
</dbReference>
<dbReference type="InterPro" id="IPR009195">
    <property type="entry name" value="Uncharacterised_YjbK"/>
</dbReference>
<dbReference type="CDD" id="cd07762">
    <property type="entry name" value="CYTH-like_Pase_1"/>
    <property type="match status" value="1"/>
</dbReference>
<dbReference type="InterPro" id="IPR033469">
    <property type="entry name" value="CYTH-like_dom_sf"/>
</dbReference>
<reference evidence="2" key="1">
    <citation type="journal article" date="2014" name="Int. J. Syst. Evol. Microbiol.">
        <title>Complete genome sequence of Corynebacterium casei LMG S-19264T (=DSM 44701T), isolated from a smear-ripened cheese.</title>
        <authorList>
            <consortium name="US DOE Joint Genome Institute (JGI-PGF)"/>
            <person name="Walter F."/>
            <person name="Albersmeier A."/>
            <person name="Kalinowski J."/>
            <person name="Ruckert C."/>
        </authorList>
    </citation>
    <scope>NUCLEOTIDE SEQUENCE</scope>
    <source>
        <strain evidence="2">CCM 8433</strain>
    </source>
</reference>
<protein>
    <submittedName>
        <fullName evidence="2">CYTH domain-containing protein</fullName>
    </submittedName>
</protein>
<evidence type="ECO:0000313" key="2">
    <source>
        <dbReference type="EMBL" id="GGI65564.1"/>
    </source>
</evidence>
<comment type="caution">
    <text evidence="2">The sequence shown here is derived from an EMBL/GenBank/DDBJ whole genome shotgun (WGS) entry which is preliminary data.</text>
</comment>
<dbReference type="PIRSF" id="PIRSF012526">
    <property type="entry name" value="CYTH_UCP012526"/>
    <property type="match status" value="1"/>
</dbReference>
<keyword evidence="3" id="KW-1185">Reference proteome</keyword>
<reference evidence="2" key="2">
    <citation type="submission" date="2020-09" db="EMBL/GenBank/DDBJ databases">
        <authorList>
            <person name="Sun Q."/>
            <person name="Sedlacek I."/>
        </authorList>
    </citation>
    <scope>NUCLEOTIDE SEQUENCE</scope>
    <source>
        <strain evidence="2">CCM 8433</strain>
    </source>
</reference>
<name>A0A917JHU4_9ENTE</name>
<feature type="domain" description="CYTH" evidence="1">
    <location>
        <begin position="4"/>
        <end position="192"/>
    </location>
</feature>
<evidence type="ECO:0000313" key="3">
    <source>
        <dbReference type="Proteomes" id="UP000622610"/>
    </source>
</evidence>
<dbReference type="Gene3D" id="2.40.320.10">
    <property type="entry name" value="Hypothetical Protein Pfu-838710-001"/>
    <property type="match status" value="1"/>
</dbReference>
<dbReference type="Pfam" id="PF01928">
    <property type="entry name" value="CYTH"/>
    <property type="match status" value="1"/>
</dbReference>
<sequence>MAQELEIEFKTLLHASDYQKIYQHYQFDKQPYTDQTNIYFDTPDQQLRQQRFGLRIRRFRDDQGELTLKCPTKGHGLLEITDTLSKEQLVNLLQNQTILTSGAVAEKLLESSIAIEQLQPIASLRTKRYELQLPIGLLALDESWYGKIHDYELELEVTDEVQGKADFKSLLETFQIPYTPGENKIMRAISNQ</sequence>
<dbReference type="SUPFAM" id="SSF55154">
    <property type="entry name" value="CYTH-like phosphatases"/>
    <property type="match status" value="1"/>
</dbReference>
<accession>A0A917JHU4</accession>
<dbReference type="SMART" id="SM01118">
    <property type="entry name" value="CYTH"/>
    <property type="match status" value="1"/>
</dbReference>
<proteinExistence type="predicted"/>
<organism evidence="2 3">
    <name type="scientific">Enterococcus alcedinis</name>
    <dbReference type="NCBI Taxonomy" id="1274384"/>
    <lineage>
        <taxon>Bacteria</taxon>
        <taxon>Bacillati</taxon>
        <taxon>Bacillota</taxon>
        <taxon>Bacilli</taxon>
        <taxon>Lactobacillales</taxon>
        <taxon>Enterococcaceae</taxon>
        <taxon>Enterococcus</taxon>
    </lineage>
</organism>
<gene>
    <name evidence="2" type="ORF">GCM10011482_12180</name>
</gene>
<dbReference type="EMBL" id="BMDT01000004">
    <property type="protein sequence ID" value="GGI65564.1"/>
    <property type="molecule type" value="Genomic_DNA"/>
</dbReference>
<dbReference type="PROSITE" id="PS51707">
    <property type="entry name" value="CYTH"/>
    <property type="match status" value="1"/>
</dbReference>
<dbReference type="AlphaFoldDB" id="A0A917JHU4"/>